<gene>
    <name evidence="1" type="ORF">THRCLA_22160</name>
</gene>
<dbReference type="EMBL" id="JNBS01002134">
    <property type="protein sequence ID" value="OQR95319.1"/>
    <property type="molecule type" value="Genomic_DNA"/>
</dbReference>
<feature type="non-terminal residue" evidence="1">
    <location>
        <position position="101"/>
    </location>
</feature>
<evidence type="ECO:0000313" key="1">
    <source>
        <dbReference type="EMBL" id="OQR95319.1"/>
    </source>
</evidence>
<keyword evidence="2" id="KW-1185">Reference proteome</keyword>
<comment type="caution">
    <text evidence="1">The sequence shown here is derived from an EMBL/GenBank/DDBJ whole genome shotgun (WGS) entry which is preliminary data.</text>
</comment>
<evidence type="ECO:0000313" key="2">
    <source>
        <dbReference type="Proteomes" id="UP000243217"/>
    </source>
</evidence>
<organism evidence="1 2">
    <name type="scientific">Thraustotheca clavata</name>
    <dbReference type="NCBI Taxonomy" id="74557"/>
    <lineage>
        <taxon>Eukaryota</taxon>
        <taxon>Sar</taxon>
        <taxon>Stramenopiles</taxon>
        <taxon>Oomycota</taxon>
        <taxon>Saprolegniomycetes</taxon>
        <taxon>Saprolegniales</taxon>
        <taxon>Achlyaceae</taxon>
        <taxon>Thraustotheca</taxon>
    </lineage>
</organism>
<accession>A0A1V9ZBE0</accession>
<name>A0A1V9ZBE0_9STRA</name>
<reference evidence="1 2" key="1">
    <citation type="journal article" date="2014" name="Genome Biol. Evol.">
        <title>The secreted proteins of Achlya hypogyna and Thraustotheca clavata identify the ancestral oomycete secretome and reveal gene acquisitions by horizontal gene transfer.</title>
        <authorList>
            <person name="Misner I."/>
            <person name="Blouin N."/>
            <person name="Leonard G."/>
            <person name="Richards T.A."/>
            <person name="Lane C.E."/>
        </authorList>
    </citation>
    <scope>NUCLEOTIDE SEQUENCE [LARGE SCALE GENOMIC DNA]</scope>
    <source>
        <strain evidence="1 2">ATCC 34112</strain>
    </source>
</reference>
<sequence length="101" mass="11553">MYWAFANDLNSVVNSPLCFYKHTIYIQTSIINPTPWPPNYIAQESFFGPFGSIDVVYVGVPDLGSLKHRLQEYTSNVNNLTNFISLPPPKTWAKMNFTSFE</sequence>
<dbReference type="AlphaFoldDB" id="A0A1V9ZBE0"/>
<protein>
    <submittedName>
        <fullName evidence="1">Uncharacterized protein</fullName>
    </submittedName>
</protein>
<dbReference type="Proteomes" id="UP000243217">
    <property type="component" value="Unassembled WGS sequence"/>
</dbReference>
<proteinExistence type="predicted"/>